<dbReference type="AlphaFoldDB" id="A0A0P9UFT4"/>
<name>A0A0P9UFT4_PSEAV</name>
<accession>A0A0P9UFT4</accession>
<evidence type="ECO:0000313" key="2">
    <source>
        <dbReference type="Proteomes" id="UP000050265"/>
    </source>
</evidence>
<sequence length="160" mass="18322">MLDHGCRDHASTGCQLTLQAYQLFFQQRQSLRHPDQHPVEWPVQRLAGGDVRYRVIAHAIACQVLFQTLCSQERVGAADHRGMRRQTGRQRAETVIEHQHPALQAQPGFCNMIEQVLVSSIECLQRLILLLGLANEIKFSERTDEQGHWRENSVQSKVCQ</sequence>
<dbReference type="EMBL" id="LJQP01000043">
    <property type="protein sequence ID" value="KPX76707.1"/>
    <property type="molecule type" value="Genomic_DNA"/>
</dbReference>
<comment type="caution">
    <text evidence="1">The sequence shown here is derived from an EMBL/GenBank/DDBJ whole genome shotgun (WGS) entry which is preliminary data.</text>
</comment>
<gene>
    <name evidence="1" type="ORF">ALO35_03174</name>
</gene>
<proteinExistence type="predicted"/>
<dbReference type="Proteomes" id="UP000050265">
    <property type="component" value="Unassembled WGS sequence"/>
</dbReference>
<protein>
    <submittedName>
        <fullName evidence="1">Uncharacterized protein</fullName>
    </submittedName>
</protein>
<organism evidence="1 2">
    <name type="scientific">Pseudomonas amygdali pv. lachrymans</name>
    <name type="common">Pseudomonas syringae pv. lachrymans</name>
    <dbReference type="NCBI Taxonomy" id="53707"/>
    <lineage>
        <taxon>Bacteria</taxon>
        <taxon>Pseudomonadati</taxon>
        <taxon>Pseudomonadota</taxon>
        <taxon>Gammaproteobacteria</taxon>
        <taxon>Pseudomonadales</taxon>
        <taxon>Pseudomonadaceae</taxon>
        <taxon>Pseudomonas</taxon>
        <taxon>Pseudomonas amygdali</taxon>
    </lineage>
</organism>
<evidence type="ECO:0000313" key="1">
    <source>
        <dbReference type="EMBL" id="KPX76707.1"/>
    </source>
</evidence>
<reference evidence="1 2" key="1">
    <citation type="submission" date="2015-09" db="EMBL/GenBank/DDBJ databases">
        <title>Genome announcement of multiple Pseudomonas syringae strains.</title>
        <authorList>
            <person name="Thakur S."/>
            <person name="Wang P.W."/>
            <person name="Gong Y."/>
            <person name="Weir B.S."/>
            <person name="Guttman D.S."/>
        </authorList>
    </citation>
    <scope>NUCLEOTIDE SEQUENCE [LARGE SCALE GENOMIC DNA]</scope>
    <source>
        <strain evidence="1 2">ICMP3507</strain>
    </source>
</reference>